<comment type="similarity">
    <text evidence="6">Belongs to the HIBADH-related family. L-threonate dehydrogenase subfamily.</text>
</comment>
<proteinExistence type="inferred from homology"/>
<comment type="catalytic activity">
    <reaction evidence="9">
        <text>L-threonate + NAD(+) = 2-dehydro-L-erythronate + NADH + H(+)</text>
        <dbReference type="Rhea" id="RHEA:52548"/>
        <dbReference type="ChEBI" id="CHEBI:15378"/>
        <dbReference type="ChEBI" id="CHEBI:57540"/>
        <dbReference type="ChEBI" id="CHEBI:57561"/>
        <dbReference type="ChEBI" id="CHEBI:57945"/>
        <dbReference type="ChEBI" id="CHEBI:136669"/>
        <dbReference type="EC" id="1.1.1.411"/>
    </reaction>
</comment>
<dbReference type="Gene3D" id="3.40.50.720">
    <property type="entry name" value="NAD(P)-binding Rossmann-like Domain"/>
    <property type="match status" value="1"/>
</dbReference>
<keyword evidence="14" id="KW-1185">Reference proteome</keyword>
<evidence type="ECO:0000313" key="13">
    <source>
        <dbReference type="EMBL" id="NEY90649.1"/>
    </source>
</evidence>
<evidence type="ECO:0000256" key="2">
    <source>
        <dbReference type="ARBA" id="ARBA00023002"/>
    </source>
</evidence>
<keyword evidence="1" id="KW-0521">NADP</keyword>
<evidence type="ECO:0000256" key="3">
    <source>
        <dbReference type="ARBA" id="ARBA00023027"/>
    </source>
</evidence>
<dbReference type="NCBIfam" id="NF043037">
    <property type="entry name" value="ThreonDh"/>
    <property type="match status" value="1"/>
</dbReference>
<sequence>MDDTIDMRVCVLGLGSMGLGMAASLLRRGFTVTGFDPNPDTLKRFAEIGGAGAHSPSEAAQGADVLLCVVVNAAQTEAALFGPDGAVPAMAAGGVVVSSATMAPDAARALAARCGEHGLAYLDAPISGGAVRAAAGELTIMASGAPEVFRRLQPVLAAIAAKVYQLGSDAGTGAAFKVVNQLLAGVHIAAACEAITFAKAMNLDIAKVYEVITASAGNSWMFENRVPHILDGDYAPRSAIDIFTKDLGIVSDIGRGLKFPTPIAATALQMFVMTAAAGMGRDDDASVARMLAGLAGLDLPGMKR</sequence>
<dbReference type="InterPro" id="IPR002204">
    <property type="entry name" value="3-OH-isobutyrate_DH-rel_CS"/>
</dbReference>
<dbReference type="PANTHER" id="PTHR43060:SF17">
    <property type="entry name" value="L-THREONATE DEHYDROGENASE"/>
    <property type="match status" value="1"/>
</dbReference>
<keyword evidence="3" id="KW-0520">NAD</keyword>
<dbReference type="InterPro" id="IPR036291">
    <property type="entry name" value="NAD(P)-bd_dom_sf"/>
</dbReference>
<feature type="domain" description="6-phosphogluconate dehydrogenase NADP-binding" evidence="11">
    <location>
        <begin position="9"/>
        <end position="167"/>
    </location>
</feature>
<keyword evidence="2" id="KW-0560">Oxidoreductase</keyword>
<evidence type="ECO:0000256" key="7">
    <source>
        <dbReference type="ARBA" id="ARBA00038870"/>
    </source>
</evidence>
<dbReference type="PIRSF" id="PIRSF000103">
    <property type="entry name" value="HIBADH"/>
    <property type="match status" value="1"/>
</dbReference>
<dbReference type="InterPro" id="IPR050006">
    <property type="entry name" value="LtnD"/>
</dbReference>
<feature type="active site" evidence="10">
    <location>
        <position position="177"/>
    </location>
</feature>
<name>A0A6M0QT56_9RHOB</name>
<keyword evidence="4" id="KW-0119">Carbohydrate metabolism</keyword>
<dbReference type="GO" id="GO:0050661">
    <property type="term" value="F:NADP binding"/>
    <property type="evidence" value="ECO:0007669"/>
    <property type="project" value="InterPro"/>
</dbReference>
<dbReference type="Gene3D" id="1.10.1040.10">
    <property type="entry name" value="N-(1-d-carboxylethyl)-l-norvaline Dehydrogenase, domain 2"/>
    <property type="match status" value="1"/>
</dbReference>
<dbReference type="GO" id="GO:0051287">
    <property type="term" value="F:NAD binding"/>
    <property type="evidence" value="ECO:0007669"/>
    <property type="project" value="InterPro"/>
</dbReference>
<dbReference type="RefSeq" id="WP_164625326.1">
    <property type="nucleotide sequence ID" value="NZ_JAAIVJ010000005.1"/>
</dbReference>
<evidence type="ECO:0000256" key="5">
    <source>
        <dbReference type="ARBA" id="ARBA00037062"/>
    </source>
</evidence>
<comment type="caution">
    <text evidence="13">The sequence shown here is derived from an EMBL/GenBank/DDBJ whole genome shotgun (WGS) entry which is preliminary data.</text>
</comment>
<dbReference type="Proteomes" id="UP000477782">
    <property type="component" value="Unassembled WGS sequence"/>
</dbReference>
<dbReference type="GO" id="GO:0016616">
    <property type="term" value="F:oxidoreductase activity, acting on the CH-OH group of donors, NAD or NADP as acceptor"/>
    <property type="evidence" value="ECO:0007669"/>
    <property type="project" value="InterPro"/>
</dbReference>
<dbReference type="InterPro" id="IPR029154">
    <property type="entry name" value="HIBADH-like_NADP-bd"/>
</dbReference>
<protein>
    <recommendedName>
        <fullName evidence="8">L-threonate dehydrogenase</fullName>
        <ecNumber evidence="7">1.1.1.411</ecNumber>
    </recommendedName>
</protein>
<dbReference type="EC" id="1.1.1.411" evidence="7"/>
<dbReference type="SUPFAM" id="SSF51735">
    <property type="entry name" value="NAD(P)-binding Rossmann-fold domains"/>
    <property type="match status" value="1"/>
</dbReference>
<evidence type="ECO:0000256" key="4">
    <source>
        <dbReference type="ARBA" id="ARBA00023277"/>
    </source>
</evidence>
<dbReference type="AlphaFoldDB" id="A0A6M0QT56"/>
<dbReference type="Pfam" id="PF14833">
    <property type="entry name" value="NAD_binding_11"/>
    <property type="match status" value="1"/>
</dbReference>
<comment type="function">
    <text evidence="5">Catalyzes oxidation of L-threonate to 2-oxo-tetronate. Can use either NAD(+) or NADP(+) as cosubstrate, with a preference for NAD(+).</text>
</comment>
<evidence type="ECO:0000256" key="10">
    <source>
        <dbReference type="PIRSR" id="PIRSR000103-1"/>
    </source>
</evidence>
<accession>A0A6M0QT56</accession>
<evidence type="ECO:0000259" key="11">
    <source>
        <dbReference type="Pfam" id="PF03446"/>
    </source>
</evidence>
<evidence type="ECO:0000313" key="14">
    <source>
        <dbReference type="Proteomes" id="UP000477782"/>
    </source>
</evidence>
<dbReference type="InterPro" id="IPR006115">
    <property type="entry name" value="6PGDH_NADP-bd"/>
</dbReference>
<gene>
    <name evidence="13" type="ORF">G4Z14_10110</name>
</gene>
<feature type="domain" description="3-hydroxyisobutyrate dehydrogenase-like NAD-binding" evidence="12">
    <location>
        <begin position="171"/>
        <end position="291"/>
    </location>
</feature>
<evidence type="ECO:0000256" key="9">
    <source>
        <dbReference type="ARBA" id="ARBA00047312"/>
    </source>
</evidence>
<evidence type="ECO:0000256" key="6">
    <source>
        <dbReference type="ARBA" id="ARBA00037979"/>
    </source>
</evidence>
<dbReference type="SUPFAM" id="SSF48179">
    <property type="entry name" value="6-phosphogluconate dehydrogenase C-terminal domain-like"/>
    <property type="match status" value="1"/>
</dbReference>
<dbReference type="Pfam" id="PF03446">
    <property type="entry name" value="NAD_binding_2"/>
    <property type="match status" value="1"/>
</dbReference>
<dbReference type="InterPro" id="IPR008927">
    <property type="entry name" value="6-PGluconate_DH-like_C_sf"/>
</dbReference>
<dbReference type="GO" id="GO:0016054">
    <property type="term" value="P:organic acid catabolic process"/>
    <property type="evidence" value="ECO:0007669"/>
    <property type="project" value="UniProtKB-ARBA"/>
</dbReference>
<evidence type="ECO:0000256" key="1">
    <source>
        <dbReference type="ARBA" id="ARBA00022857"/>
    </source>
</evidence>
<reference evidence="13 14" key="1">
    <citation type="submission" date="2020-02" db="EMBL/GenBank/DDBJ databases">
        <authorList>
            <person name="Chen W.-M."/>
        </authorList>
    </citation>
    <scope>NUCLEOTIDE SEQUENCE [LARGE SCALE GENOMIC DNA]</scope>
    <source>
        <strain evidence="13 14">KMS-5</strain>
    </source>
</reference>
<dbReference type="PROSITE" id="PS00895">
    <property type="entry name" value="3_HYDROXYISOBUT_DH"/>
    <property type="match status" value="1"/>
</dbReference>
<evidence type="ECO:0000256" key="8">
    <source>
        <dbReference type="ARBA" id="ARBA00039407"/>
    </source>
</evidence>
<dbReference type="EMBL" id="JAAIVJ010000005">
    <property type="protein sequence ID" value="NEY90649.1"/>
    <property type="molecule type" value="Genomic_DNA"/>
</dbReference>
<dbReference type="PANTHER" id="PTHR43060">
    <property type="entry name" value="3-HYDROXYISOBUTYRATE DEHYDROGENASE-LIKE 1, MITOCHONDRIAL-RELATED"/>
    <property type="match status" value="1"/>
</dbReference>
<evidence type="ECO:0000259" key="12">
    <source>
        <dbReference type="Pfam" id="PF14833"/>
    </source>
</evidence>
<dbReference type="InterPro" id="IPR015815">
    <property type="entry name" value="HIBADH-related"/>
</dbReference>
<organism evidence="13 14">
    <name type="scientific">Tabrizicola oligotrophica</name>
    <dbReference type="NCBI Taxonomy" id="2710650"/>
    <lineage>
        <taxon>Bacteria</taxon>
        <taxon>Pseudomonadati</taxon>
        <taxon>Pseudomonadota</taxon>
        <taxon>Alphaproteobacteria</taxon>
        <taxon>Rhodobacterales</taxon>
        <taxon>Paracoccaceae</taxon>
        <taxon>Tabrizicola</taxon>
    </lineage>
</organism>
<dbReference type="InterPro" id="IPR013328">
    <property type="entry name" value="6PGD_dom2"/>
</dbReference>